<dbReference type="EMBL" id="LFOE01000003">
    <property type="protein sequence ID" value="OBY33102.1"/>
    <property type="molecule type" value="Genomic_DNA"/>
</dbReference>
<evidence type="ECO:0000313" key="2">
    <source>
        <dbReference type="Proteomes" id="UP000092668"/>
    </source>
</evidence>
<dbReference type="Proteomes" id="UP000092668">
    <property type="component" value="Unassembled WGS sequence"/>
</dbReference>
<proteinExistence type="predicted"/>
<organism evidence="1 2">
    <name type="scientific">Mycolicibacter kumamotonensis</name>
    <dbReference type="NCBI Taxonomy" id="354243"/>
    <lineage>
        <taxon>Bacteria</taxon>
        <taxon>Bacillati</taxon>
        <taxon>Actinomycetota</taxon>
        <taxon>Actinomycetes</taxon>
        <taxon>Mycobacteriales</taxon>
        <taxon>Mycobacteriaceae</taxon>
        <taxon>Mycolicibacter</taxon>
    </lineage>
</organism>
<name>A0A1B8SK43_9MYCO</name>
<dbReference type="RefSeq" id="WP_065287271.1">
    <property type="nucleotide sequence ID" value="NZ_LFOE01000003.1"/>
</dbReference>
<dbReference type="AlphaFoldDB" id="A0A1B8SK43"/>
<evidence type="ECO:0000313" key="1">
    <source>
        <dbReference type="EMBL" id="OBY33102.1"/>
    </source>
</evidence>
<protein>
    <submittedName>
        <fullName evidence="1">Uncharacterized protein</fullName>
    </submittedName>
</protein>
<accession>A0A1B8SK43</accession>
<reference evidence="1 2" key="1">
    <citation type="submission" date="2015-06" db="EMBL/GenBank/DDBJ databases">
        <title>Genome sequence of Mycobacterium kumamotonense strain Roo.</title>
        <authorList>
            <person name="Greninger A.L."/>
            <person name="Cunningham G."/>
            <person name="Miller S."/>
        </authorList>
    </citation>
    <scope>NUCLEOTIDE SEQUENCE [LARGE SCALE GENOMIC DNA]</scope>
    <source>
        <strain evidence="1 2">Roo</strain>
    </source>
</reference>
<sequence length="94" mass="10746">MSADYAVYDGHGFTLEVIKPCWVYAWRTTNLDTGLSWISVYRSPELRDTDDEYRAMLNLIGDAEPLEFSVIPDDRMMFGRGELSVYAMPEAAEL</sequence>
<keyword evidence="2" id="KW-1185">Reference proteome</keyword>
<comment type="caution">
    <text evidence="1">The sequence shown here is derived from an EMBL/GenBank/DDBJ whole genome shotgun (WGS) entry which is preliminary data.</text>
</comment>
<gene>
    <name evidence="1" type="ORF">ACT18_04580</name>
</gene>